<feature type="transmembrane region" description="Helical" evidence="6">
    <location>
        <begin position="326"/>
        <end position="359"/>
    </location>
</feature>
<dbReference type="PANTHER" id="PTHR21716">
    <property type="entry name" value="TRANSMEMBRANE PROTEIN"/>
    <property type="match status" value="1"/>
</dbReference>
<keyword evidence="8" id="KW-1185">Reference proteome</keyword>
<dbReference type="GO" id="GO:0055085">
    <property type="term" value="P:transmembrane transport"/>
    <property type="evidence" value="ECO:0007669"/>
    <property type="project" value="TreeGrafter"/>
</dbReference>
<dbReference type="Pfam" id="PF01594">
    <property type="entry name" value="AI-2E_transport"/>
    <property type="match status" value="1"/>
</dbReference>
<dbReference type="OrthoDB" id="9799225at2"/>
<feature type="transmembrane region" description="Helical" evidence="6">
    <location>
        <begin position="84"/>
        <end position="106"/>
    </location>
</feature>
<evidence type="ECO:0000256" key="3">
    <source>
        <dbReference type="ARBA" id="ARBA00022692"/>
    </source>
</evidence>
<dbReference type="PANTHER" id="PTHR21716:SF16">
    <property type="entry name" value="BLL1467 PROTEIN"/>
    <property type="match status" value="1"/>
</dbReference>
<gene>
    <name evidence="7" type="ORF">jaqu_12510</name>
</gene>
<proteinExistence type="inferred from homology"/>
<dbReference type="GO" id="GO:0016020">
    <property type="term" value="C:membrane"/>
    <property type="evidence" value="ECO:0007669"/>
    <property type="project" value="UniProtKB-SubCell"/>
</dbReference>
<keyword evidence="3 6" id="KW-0812">Transmembrane</keyword>
<comment type="caution">
    <text evidence="7">The sequence shown here is derived from an EMBL/GenBank/DDBJ whole genome shotgun (WGS) entry which is preliminary data.</text>
</comment>
<evidence type="ECO:0000256" key="5">
    <source>
        <dbReference type="ARBA" id="ARBA00023136"/>
    </source>
</evidence>
<dbReference type="AlphaFoldDB" id="A0A0D1EJA4"/>
<feature type="transmembrane region" description="Helical" evidence="6">
    <location>
        <begin position="230"/>
        <end position="252"/>
    </location>
</feature>
<evidence type="ECO:0000256" key="4">
    <source>
        <dbReference type="ARBA" id="ARBA00022989"/>
    </source>
</evidence>
<comment type="subcellular location">
    <subcellularLocation>
        <location evidence="1">Membrane</location>
        <topology evidence="1">Multi-pass membrane protein</topology>
    </subcellularLocation>
</comment>
<name>A0A0D1EJA4_9RHOB</name>
<dbReference type="Proteomes" id="UP000032232">
    <property type="component" value="Unassembled WGS sequence"/>
</dbReference>
<reference evidence="7 8" key="1">
    <citation type="submission" date="2015-02" db="EMBL/GenBank/DDBJ databases">
        <title>Genome Sequence of Jannaschia aquimarina DSM28248, a member of the Roseobacter clade.</title>
        <authorList>
            <person name="Voget S."/>
            <person name="Daniel R."/>
        </authorList>
    </citation>
    <scope>NUCLEOTIDE SEQUENCE [LARGE SCALE GENOMIC DNA]</scope>
    <source>
        <strain evidence="7 8">GSW-M26</strain>
    </source>
</reference>
<evidence type="ECO:0000256" key="2">
    <source>
        <dbReference type="ARBA" id="ARBA00009773"/>
    </source>
</evidence>
<evidence type="ECO:0000313" key="7">
    <source>
        <dbReference type="EMBL" id="KIT17061.1"/>
    </source>
</evidence>
<feature type="transmembrane region" description="Helical" evidence="6">
    <location>
        <begin position="54"/>
        <end position="72"/>
    </location>
</feature>
<evidence type="ECO:0000256" key="6">
    <source>
        <dbReference type="SAM" id="Phobius"/>
    </source>
</evidence>
<dbReference type="InterPro" id="IPR002549">
    <property type="entry name" value="AI-2E-like"/>
</dbReference>
<comment type="similarity">
    <text evidence="2">Belongs to the autoinducer-2 exporter (AI-2E) (TC 2.A.86) family.</text>
</comment>
<dbReference type="RefSeq" id="WP_052500811.1">
    <property type="nucleotide sequence ID" value="NZ_FZPF01000002.1"/>
</dbReference>
<keyword evidence="5 6" id="KW-0472">Membrane</keyword>
<dbReference type="STRING" id="935700.jaqu_12510"/>
<accession>A0A0D1EJA4</accession>
<keyword evidence="4 6" id="KW-1133">Transmembrane helix</keyword>
<evidence type="ECO:0000313" key="8">
    <source>
        <dbReference type="Proteomes" id="UP000032232"/>
    </source>
</evidence>
<dbReference type="PATRIC" id="fig|935700.4.peg.1302"/>
<feature type="transmembrane region" description="Helical" evidence="6">
    <location>
        <begin position="21"/>
        <end position="48"/>
    </location>
</feature>
<dbReference type="EMBL" id="JYFE01000023">
    <property type="protein sequence ID" value="KIT17061.1"/>
    <property type="molecule type" value="Genomic_DNA"/>
</dbReference>
<sequence length="379" mass="40204">MTNVEETLEEGGDPRSLETRTVVAGTGLGTAVGWAIIVLAILAVLAALAVARVFVVPVIMAFLLALVFSPLCRWFRRRGVPEPVAALAIVLGLLAGLAATSFSLALPVSGWLEDAPGIAREAERKLRVLAGYAEAVSEAGRQIEEAAASGEGTEAAPVEVVIAEQGPLTTVALGAPLIVAQTVFVLILTFFILASGSLFYERLVRVMPTLTEKKRALQIAYDIERDVSRYLLSITVINAGLGLAVGLAMALLGMPSPLAFGLLAFALNFVPFLGAIGGVAISFAVALVTLPTAFDAFVVAAVYFALTSVEGQVVTPWLVGRRLRLNTVVILIAVAFWAWLWSVMGMIMAVPLLVCLRVLCQHVEPLRPFGEFLAGREDR</sequence>
<protein>
    <submittedName>
        <fullName evidence="7">Pheromone autoinducer 2 transporter</fullName>
    </submittedName>
</protein>
<feature type="transmembrane region" description="Helical" evidence="6">
    <location>
        <begin position="178"/>
        <end position="200"/>
    </location>
</feature>
<evidence type="ECO:0000256" key="1">
    <source>
        <dbReference type="ARBA" id="ARBA00004141"/>
    </source>
</evidence>
<organism evidence="7 8">
    <name type="scientific">Jannaschia aquimarina</name>
    <dbReference type="NCBI Taxonomy" id="935700"/>
    <lineage>
        <taxon>Bacteria</taxon>
        <taxon>Pseudomonadati</taxon>
        <taxon>Pseudomonadota</taxon>
        <taxon>Alphaproteobacteria</taxon>
        <taxon>Rhodobacterales</taxon>
        <taxon>Roseobacteraceae</taxon>
        <taxon>Jannaschia</taxon>
    </lineage>
</organism>